<dbReference type="HOGENOM" id="CLU_034545_5_0_6"/>
<dbReference type="EMBL" id="CP002738">
    <property type="protein sequence ID" value="AEG02116.1"/>
    <property type="molecule type" value="Genomic_DNA"/>
</dbReference>
<evidence type="ECO:0000259" key="1">
    <source>
        <dbReference type="PROSITE" id="PS51746"/>
    </source>
</evidence>
<name>F9ZWV4_METMM</name>
<dbReference type="GO" id="GO:0004722">
    <property type="term" value="F:protein serine/threonine phosphatase activity"/>
    <property type="evidence" value="ECO:0007669"/>
    <property type="project" value="InterPro"/>
</dbReference>
<dbReference type="InterPro" id="IPR015655">
    <property type="entry name" value="PP2C"/>
</dbReference>
<proteinExistence type="predicted"/>
<dbReference type="PANTHER" id="PTHR47992">
    <property type="entry name" value="PROTEIN PHOSPHATASE"/>
    <property type="match status" value="1"/>
</dbReference>
<accession>F9ZWV4</accession>
<dbReference type="CDD" id="cd00143">
    <property type="entry name" value="PP2Cc"/>
    <property type="match status" value="1"/>
</dbReference>
<dbReference type="SMART" id="SM00332">
    <property type="entry name" value="PP2Cc"/>
    <property type="match status" value="1"/>
</dbReference>
<dbReference type="eggNOG" id="COG0631">
    <property type="taxonomic scope" value="Bacteria"/>
</dbReference>
<organism evidence="2 3">
    <name type="scientific">Methylomonas methanica (strain DSM 25384 / MC09)</name>
    <dbReference type="NCBI Taxonomy" id="857087"/>
    <lineage>
        <taxon>Bacteria</taxon>
        <taxon>Pseudomonadati</taxon>
        <taxon>Pseudomonadota</taxon>
        <taxon>Gammaproteobacteria</taxon>
        <taxon>Methylococcales</taxon>
        <taxon>Methylococcaceae</taxon>
        <taxon>Methylomonas</taxon>
    </lineage>
</organism>
<reference evidence="2 3" key="1">
    <citation type="journal article" date="2011" name="J. Bacteriol.">
        <title>Complete Genome Sequence of the Aerobic Marine Methanotroph Methylomonas methanica MC09.</title>
        <authorList>
            <person name="Boden R."/>
            <person name="Cunliffe M."/>
            <person name="Scanlan J."/>
            <person name="Moussard H."/>
            <person name="Kits K.D."/>
            <person name="Klotz M.G."/>
            <person name="Jetten M.S."/>
            <person name="Vuilleumier S."/>
            <person name="Han J."/>
            <person name="Peters L."/>
            <person name="Mikhailova N."/>
            <person name="Teshima H."/>
            <person name="Tapia R."/>
            <person name="Kyrpides N."/>
            <person name="Ivanova N."/>
            <person name="Pagani I."/>
            <person name="Cheng J.F."/>
            <person name="Goodwin L."/>
            <person name="Han C."/>
            <person name="Hauser L."/>
            <person name="Land M.L."/>
            <person name="Lapidus A."/>
            <person name="Lucas S."/>
            <person name="Pitluck S."/>
            <person name="Woyke T."/>
            <person name="Stein L."/>
            <person name="Murrell J.C."/>
        </authorList>
    </citation>
    <scope>NUCLEOTIDE SEQUENCE [LARGE SCALE GENOMIC DNA]</scope>
    <source>
        <strain evidence="2 3">MC09</strain>
    </source>
</reference>
<dbReference type="RefSeq" id="WP_013820334.1">
    <property type="nucleotide sequence ID" value="NC_015572.1"/>
</dbReference>
<dbReference type="KEGG" id="mmt:Metme_3758"/>
<dbReference type="SUPFAM" id="SSF81606">
    <property type="entry name" value="PP2C-like"/>
    <property type="match status" value="1"/>
</dbReference>
<reference key="2">
    <citation type="submission" date="2011-05" db="EMBL/GenBank/DDBJ databases">
        <title>Complete genome sequence of the aerobic marine methanotroph Methylomonas methanica MC09.</title>
        <authorList>
            <person name="Boden R."/>
            <person name="Cunliffe M."/>
            <person name="Scanlan J."/>
            <person name="Moussard H."/>
            <person name="Kits K.D."/>
            <person name="Klotz M."/>
            <person name="Jetten M."/>
            <person name="Vuilleumier S."/>
            <person name="Han J."/>
            <person name="Peters L."/>
            <person name="Mikhailova N."/>
            <person name="Teshima H."/>
            <person name="Tapia R."/>
            <person name="Kyrpides N."/>
            <person name="Ivanova N."/>
            <person name="Pagani I."/>
            <person name="Cheng J.-F."/>
            <person name="Goodwin L."/>
            <person name="Han C."/>
            <person name="Hauser L."/>
            <person name="Land M."/>
            <person name="Lapidus A."/>
            <person name="Lucas S."/>
            <person name="Pitluck S."/>
            <person name="Woyke T."/>
            <person name="Stein L.Y."/>
            <person name="Murrell C."/>
        </authorList>
    </citation>
    <scope>NUCLEOTIDE SEQUENCE</scope>
    <source>
        <strain>MC09</strain>
    </source>
</reference>
<dbReference type="OrthoDB" id="9801841at2"/>
<keyword evidence="3" id="KW-1185">Reference proteome</keyword>
<dbReference type="SMART" id="SM00331">
    <property type="entry name" value="PP2C_SIG"/>
    <property type="match status" value="1"/>
</dbReference>
<evidence type="ECO:0000313" key="2">
    <source>
        <dbReference type="EMBL" id="AEG02116.1"/>
    </source>
</evidence>
<evidence type="ECO:0000313" key="3">
    <source>
        <dbReference type="Proteomes" id="UP000008888"/>
    </source>
</evidence>
<reference evidence="3" key="3">
    <citation type="submission" date="2011-05" db="EMBL/GenBank/DDBJ databases">
        <title>Complete sequence of Methylomonas methanica MC09.</title>
        <authorList>
            <consortium name="US DOE Joint Genome Institute"/>
            <person name="Lucas S."/>
            <person name="Han J."/>
            <person name="Lapidus A."/>
            <person name="Cheng J.-F."/>
            <person name="Goodwin L."/>
            <person name="Pitluck S."/>
            <person name="Peters L."/>
            <person name="Mikhailova N."/>
            <person name="Teshima H."/>
            <person name="Han C."/>
            <person name="Tapia R."/>
            <person name="Land M."/>
            <person name="Hauser L."/>
            <person name="Kyrpides N."/>
            <person name="Ivanova N."/>
            <person name="Pagani I."/>
            <person name="Stein L."/>
            <person name="Woyke T."/>
        </authorList>
    </citation>
    <scope>NUCLEOTIDE SEQUENCE [LARGE SCALE GENOMIC DNA]</scope>
    <source>
        <strain evidence="3">MC09</strain>
    </source>
</reference>
<dbReference type="InterPro" id="IPR001932">
    <property type="entry name" value="PPM-type_phosphatase-like_dom"/>
</dbReference>
<dbReference type="AlphaFoldDB" id="F9ZWV4"/>
<feature type="domain" description="PPM-type phosphatase" evidence="1">
    <location>
        <begin position="4"/>
        <end position="245"/>
    </location>
</feature>
<dbReference type="Proteomes" id="UP000008888">
    <property type="component" value="Chromosome"/>
</dbReference>
<gene>
    <name evidence="2" type="ordered locus">Metme_3758</name>
</gene>
<sequence length="246" mass="27765">MQTELEFYQLSSVGDREINQDCMAHRVCADYAVFVVADGLGGHQAGEKASRFFCQGLIEQAQAFQSQVKRQPEQGMRDWIAAAVNRMRDLFGDDPFAADAHTTCAILFLDDSRVITAHCGDSRIYRLNPSQVVWRTKDHSLTQQLFDEGEISEWEMGIHPEQNKLTRSINVVNPGAVDIRAFTAMQSGETIILCSDGFWESIKEQEFLQLSQPVSGKGELKKMAQMSILRAQGRSDNCTVQWVRKR</sequence>
<protein>
    <submittedName>
        <fullName evidence="2">Protein serine/threonine phosphatase</fullName>
    </submittedName>
</protein>
<dbReference type="Pfam" id="PF13672">
    <property type="entry name" value="PP2C_2"/>
    <property type="match status" value="1"/>
</dbReference>
<dbReference type="STRING" id="857087.Metme_3758"/>
<dbReference type="Gene3D" id="3.60.40.10">
    <property type="entry name" value="PPM-type phosphatase domain"/>
    <property type="match status" value="1"/>
</dbReference>
<dbReference type="InterPro" id="IPR036457">
    <property type="entry name" value="PPM-type-like_dom_sf"/>
</dbReference>
<dbReference type="PROSITE" id="PS51746">
    <property type="entry name" value="PPM_2"/>
    <property type="match status" value="1"/>
</dbReference>